<dbReference type="EC" id="5.6.2.2" evidence="2"/>
<dbReference type="Gene3D" id="3.30.1360.40">
    <property type="match status" value="1"/>
</dbReference>
<dbReference type="InterPro" id="IPR050220">
    <property type="entry name" value="Type_II_DNA_Topoisomerases"/>
</dbReference>
<keyword evidence="4 6" id="KW-0238">DNA-binding</keyword>
<evidence type="ECO:0000256" key="5">
    <source>
        <dbReference type="ARBA" id="ARBA00023235"/>
    </source>
</evidence>
<reference evidence="10 11" key="1">
    <citation type="submission" date="2020-08" db="EMBL/GenBank/DDBJ databases">
        <authorList>
            <person name="Ramaprasad A."/>
        </authorList>
    </citation>
    <scope>NUCLEOTIDE SEQUENCE [LARGE SCALE GENOMIC DNA]</scope>
</reference>
<dbReference type="Gene3D" id="2.120.10.90">
    <property type="entry name" value="DNA gyrase/topoisomerase IV, subunit A, C-terminal"/>
    <property type="match status" value="1"/>
</dbReference>
<dbReference type="EMBL" id="LR865376">
    <property type="protein sequence ID" value="CAD2104950.1"/>
    <property type="molecule type" value="Genomic_DNA"/>
</dbReference>
<sequence>MSYKFIYFLVLKLLFLLITNPDCFFVKNEKINIVTNNYPLFVNNQGPYNRSLRAYPKRWQKKTEINYTQTNKGFDSIWPNKDKIKNEKKHFLLFGKKKSTKSEAIEEENVSGESPQTDETVENFFESQNKKLIKGEYYDVEICELLSKSFLSYANFLILNRCLCDYRDGLKTVQRRIIWSMYEINKGSDKKSYKKCARIVGEVIGKYHPHGDKSVYDALVRLAQKHHNNNVLINGYGNFGSVEYNAAAMRYTEARISDFCYDVLLDEINDENVDYIKNFDGNEKEPKVLCSKIPLLLINGCSGIAVSILTNIPSHNLVDVINTSINFLINDKITNDELFNIIKGPDFSTGGIIITKKDTLRNIYNTGKGSIIIRSNVFYEYVHNNKTYTHHINELSNLENLESDNKSSKKLIIKNLPPNVKPNELIENIVTVLNERKNEHDNILSKIRDESEKNEMRIVLELRKHSQIEQIHNFVSFLFKYTPMEINYHCNFVCIGYENSYTQFSLKSFLQLWCENRIKFIKKNYQIKNNNLQKELNIIDLYLTIQKKILDIISFIHKNQNIEQIQNYLKSNFKLNDDQIKYILSMKIQKLVNIKNIDFDIQKKNIINKIQSNQYIIDHVQEIKQIIIDELIQIKNKYSLKKSLLPQPQLKYKYAYINGPPNLLHPSQKYDEGDTKSSEVKFVTEQVEEKEGEQTDDVASAKDDNTLEPDEKKKTKKNELQNEVQTSVQNDNYRNTYIDSLDTTFKDIYNNDDVLILITYGGYIKKIKINDKLKNNVNNIMKLSNAKYILKEIEEAKNGKKQNDDKIVDDNSLENDEDIYKSNKTNLASNNINTYKIKKGILCKNKDKILVTDKHNKAYLLNVSEIQTSLYDSKGIPISQLIKCSTNITGLAKYEQDKKYLIVCSENGKMKIINNDVFLKKKKKGIKLFKNKKNIFFNYCNSNDNCIVGTKNGYIIQFPLSSLKISKKNSLGNKCMSLKKDDKVIDLISYENNPENLKNLKIIFLSKNGHGKMIGLDEIKVQKKRGKGFKIMKFKKSKKKKNNLPNKDNKLNDTKKNISDKVQTENKQNELQQQEQVDEKKTDEEESDIVTSSDTDELLGFKLYDTRTKKENDLLIMITDHAVLIRKNISLLKHKNRKHSSQIYAKLSKMNKLMYFDIL</sequence>
<feature type="compositionally biased region" description="Basic and acidic residues" evidence="7">
    <location>
        <begin position="1047"/>
        <end position="1068"/>
    </location>
</feature>
<dbReference type="PROSITE" id="PS52040">
    <property type="entry name" value="TOPO_IIA"/>
    <property type="match status" value="1"/>
</dbReference>
<keyword evidence="5 6" id="KW-0413">Isomerase</keyword>
<dbReference type="SUPFAM" id="SSF101904">
    <property type="entry name" value="GyrA/ParC C-terminal domain-like"/>
    <property type="match status" value="1"/>
</dbReference>
<dbReference type="Proteomes" id="UP000515308">
    <property type="component" value="Chromosome PVLDE_14"/>
</dbReference>
<dbReference type="InterPro" id="IPR002205">
    <property type="entry name" value="Topo_IIA_dom_A"/>
</dbReference>
<dbReference type="PANTHER" id="PTHR43493:SF5">
    <property type="entry name" value="DNA GYRASE SUBUNIT A, CHLOROPLASTIC_MITOCHONDRIAL"/>
    <property type="match status" value="1"/>
</dbReference>
<feature type="signal peptide" evidence="8">
    <location>
        <begin position="1"/>
        <end position="21"/>
    </location>
</feature>
<evidence type="ECO:0000313" key="10">
    <source>
        <dbReference type="EMBL" id="CAD2104950.1"/>
    </source>
</evidence>
<evidence type="ECO:0000256" key="8">
    <source>
        <dbReference type="SAM" id="SignalP"/>
    </source>
</evidence>
<evidence type="ECO:0000256" key="6">
    <source>
        <dbReference type="PROSITE-ProRule" id="PRU01384"/>
    </source>
</evidence>
<feature type="active site" description="O-(5'-phospho-DNA)-tyrosine intermediate" evidence="6">
    <location>
        <position position="251"/>
    </location>
</feature>
<dbReference type="InterPro" id="IPR013757">
    <property type="entry name" value="Topo_IIA_A_a_sf"/>
</dbReference>
<dbReference type="AlphaFoldDB" id="A0A6V7SYT4"/>
<dbReference type="VEuPathDB" id="PlasmoDB:PVLDE_1403880"/>
<dbReference type="GO" id="GO:0006265">
    <property type="term" value="P:DNA topological change"/>
    <property type="evidence" value="ECO:0007669"/>
    <property type="project" value="UniProtKB-UniRule"/>
</dbReference>
<proteinExistence type="inferred from homology"/>
<dbReference type="Gene3D" id="3.90.199.10">
    <property type="entry name" value="Topoisomerase II, domain 5"/>
    <property type="match status" value="1"/>
</dbReference>
<keyword evidence="3 6" id="KW-0799">Topoisomerase</keyword>
<evidence type="ECO:0000256" key="7">
    <source>
        <dbReference type="SAM" id="MobiDB-lite"/>
    </source>
</evidence>
<accession>A0A6V7SYT4</accession>
<dbReference type="GO" id="GO:0003918">
    <property type="term" value="F:DNA topoisomerase type II (double strand cut, ATP-hydrolyzing) activity"/>
    <property type="evidence" value="ECO:0007669"/>
    <property type="project" value="UniProtKB-EC"/>
</dbReference>
<dbReference type="PANTHER" id="PTHR43493">
    <property type="entry name" value="DNA GYRASE/TOPOISOMERASE SUBUNIT A"/>
    <property type="match status" value="1"/>
</dbReference>
<feature type="compositionally biased region" description="Basic and acidic residues" evidence="7">
    <location>
        <begin position="687"/>
        <end position="720"/>
    </location>
</feature>
<keyword evidence="8" id="KW-0732">Signal</keyword>
<evidence type="ECO:0000256" key="4">
    <source>
        <dbReference type="ARBA" id="ARBA00023125"/>
    </source>
</evidence>
<name>A0A6V7SYT4_PLAVN</name>
<evidence type="ECO:0000259" key="9">
    <source>
        <dbReference type="PROSITE" id="PS52040"/>
    </source>
</evidence>
<dbReference type="GO" id="GO:0005524">
    <property type="term" value="F:ATP binding"/>
    <property type="evidence" value="ECO:0007669"/>
    <property type="project" value="InterPro"/>
</dbReference>
<protein>
    <recommendedName>
        <fullName evidence="2">DNA topoisomerase (ATP-hydrolyzing)</fullName>
        <ecNumber evidence="2">5.6.2.2</ecNumber>
    </recommendedName>
</protein>
<organism evidence="10 11">
    <name type="scientific">Plasmodium vinckei lentum</name>
    <dbReference type="NCBI Taxonomy" id="138297"/>
    <lineage>
        <taxon>Eukaryota</taxon>
        <taxon>Sar</taxon>
        <taxon>Alveolata</taxon>
        <taxon>Apicomplexa</taxon>
        <taxon>Aconoidasida</taxon>
        <taxon>Haemosporida</taxon>
        <taxon>Plasmodiidae</taxon>
        <taxon>Plasmodium</taxon>
        <taxon>Plasmodium (Vinckeia)</taxon>
    </lineage>
</organism>
<comment type="similarity">
    <text evidence="1">Belongs to the type II topoisomerase GyrA/ParC subunit family.</text>
</comment>
<dbReference type="Gene3D" id="1.10.268.10">
    <property type="entry name" value="Topoisomerase, domain 3"/>
    <property type="match status" value="1"/>
</dbReference>
<feature type="region of interest" description="Disordered" evidence="7">
    <location>
        <begin position="1038"/>
        <end position="1093"/>
    </location>
</feature>
<feature type="chain" id="PRO_5027694138" description="DNA topoisomerase (ATP-hydrolyzing)" evidence="8">
    <location>
        <begin position="22"/>
        <end position="1159"/>
    </location>
</feature>
<comment type="catalytic activity">
    <reaction evidence="6">
        <text>ATP-dependent breakage, passage and rejoining of double-stranded DNA.</text>
        <dbReference type="EC" id="5.6.2.2"/>
    </reaction>
</comment>
<dbReference type="InterPro" id="IPR013758">
    <property type="entry name" value="Topo_IIA_A/C_ab"/>
</dbReference>
<dbReference type="GO" id="GO:0009330">
    <property type="term" value="C:DNA topoisomerase type II (double strand cut, ATP-hydrolyzing) complex"/>
    <property type="evidence" value="ECO:0007669"/>
    <property type="project" value="TreeGrafter"/>
</dbReference>
<feature type="region of interest" description="Disordered" evidence="7">
    <location>
        <begin position="685"/>
        <end position="726"/>
    </location>
</feature>
<dbReference type="Pfam" id="PF03989">
    <property type="entry name" value="DNA_gyraseA_C"/>
    <property type="match status" value="3"/>
</dbReference>
<feature type="domain" description="Topo IIA-type catalytic" evidence="9">
    <location>
        <begin position="163"/>
        <end position="660"/>
    </location>
</feature>
<evidence type="ECO:0000313" key="11">
    <source>
        <dbReference type="Proteomes" id="UP000515308"/>
    </source>
</evidence>
<dbReference type="Pfam" id="PF00521">
    <property type="entry name" value="DNA_topoisoIV"/>
    <property type="match status" value="1"/>
</dbReference>
<dbReference type="SMART" id="SM00434">
    <property type="entry name" value="TOP4c"/>
    <property type="match status" value="1"/>
</dbReference>
<evidence type="ECO:0000256" key="3">
    <source>
        <dbReference type="ARBA" id="ARBA00023029"/>
    </source>
</evidence>
<dbReference type="InterPro" id="IPR013760">
    <property type="entry name" value="Topo_IIA-like_dom_sf"/>
</dbReference>
<gene>
    <name evidence="10" type="ORF">PVLDE_1403880</name>
</gene>
<dbReference type="GO" id="GO:0003677">
    <property type="term" value="F:DNA binding"/>
    <property type="evidence" value="ECO:0007669"/>
    <property type="project" value="UniProtKB-UniRule"/>
</dbReference>
<evidence type="ECO:0000256" key="2">
    <source>
        <dbReference type="ARBA" id="ARBA00012895"/>
    </source>
</evidence>
<dbReference type="SUPFAM" id="SSF56719">
    <property type="entry name" value="Type II DNA topoisomerase"/>
    <property type="match status" value="1"/>
</dbReference>
<evidence type="ECO:0000256" key="1">
    <source>
        <dbReference type="ARBA" id="ARBA00008263"/>
    </source>
</evidence>
<dbReference type="InterPro" id="IPR006691">
    <property type="entry name" value="GyrA/parC_rep"/>
</dbReference>
<dbReference type="InterPro" id="IPR035516">
    <property type="entry name" value="Gyrase/topoIV_suA_C"/>
</dbReference>